<evidence type="ECO:0000313" key="1">
    <source>
        <dbReference type="EMBL" id="SCJ44752.1"/>
    </source>
</evidence>
<proteinExistence type="predicted"/>
<protein>
    <submittedName>
        <fullName evidence="1">Uncharacterized protein</fullName>
    </submittedName>
</protein>
<sequence length="67" mass="7557">MRETPNMPVDPYDEEELYEEMMAVASSTECTGLVPTPPVTNPEVSAYSEIYDIPLSKDDVLDMEDKQ</sequence>
<gene>
    <name evidence="1" type="ORF">SAMEA3545359_00391</name>
</gene>
<name>A0A1C6GH98_9FIRM</name>
<reference evidence="1" key="1">
    <citation type="submission" date="2015-09" db="EMBL/GenBank/DDBJ databases">
        <authorList>
            <consortium name="Pathogen Informatics"/>
        </authorList>
    </citation>
    <scope>NUCLEOTIDE SEQUENCE</scope>
    <source>
        <strain evidence="1">2789STDY5834896</strain>
    </source>
</reference>
<dbReference type="EMBL" id="FMHG01000001">
    <property type="protein sequence ID" value="SCJ44752.1"/>
    <property type="molecule type" value="Genomic_DNA"/>
</dbReference>
<accession>A0A1C6GH98</accession>
<dbReference type="AlphaFoldDB" id="A0A1C6GH98"/>
<organism evidence="1">
    <name type="scientific">uncultured Anaerotruncus sp</name>
    <dbReference type="NCBI Taxonomy" id="905011"/>
    <lineage>
        <taxon>Bacteria</taxon>
        <taxon>Bacillati</taxon>
        <taxon>Bacillota</taxon>
        <taxon>Clostridia</taxon>
        <taxon>Eubacteriales</taxon>
        <taxon>Oscillospiraceae</taxon>
        <taxon>Anaerotruncus</taxon>
        <taxon>environmental samples</taxon>
    </lineage>
</organism>